<proteinExistence type="predicted"/>
<evidence type="ECO:0000313" key="1">
    <source>
        <dbReference type="EMBL" id="SHM30840.1"/>
    </source>
</evidence>
<name>A0A1M7HQZ3_9BACT</name>
<evidence type="ECO:0000313" key="2">
    <source>
        <dbReference type="Proteomes" id="UP000184513"/>
    </source>
</evidence>
<gene>
    <name evidence="1" type="ORF">SAMN04488057_10120</name>
</gene>
<keyword evidence="1" id="KW-0808">Transferase</keyword>
<dbReference type="STRING" id="388280.SAMN04488057_10120"/>
<dbReference type="RefSeq" id="WP_073089821.1">
    <property type="nucleotide sequence ID" value="NZ_FRCY01000001.1"/>
</dbReference>
<dbReference type="EMBL" id="FRCY01000001">
    <property type="protein sequence ID" value="SHM30840.1"/>
    <property type="molecule type" value="Genomic_DNA"/>
</dbReference>
<dbReference type="GO" id="GO:0016740">
    <property type="term" value="F:transferase activity"/>
    <property type="evidence" value="ECO:0007669"/>
    <property type="project" value="UniProtKB-KW"/>
</dbReference>
<dbReference type="Proteomes" id="UP000184513">
    <property type="component" value="Unassembled WGS sequence"/>
</dbReference>
<protein>
    <submittedName>
        <fullName evidence="1">Nucleotidyl transferase AbiEii toxin, Type IV TA system</fullName>
    </submittedName>
</protein>
<dbReference type="OrthoDB" id="114489at2"/>
<dbReference type="AlphaFoldDB" id="A0A1M7HQZ3"/>
<accession>A0A1M7HQZ3</accession>
<organism evidence="1 2">
    <name type="scientific">Cyclobacterium lianum</name>
    <dbReference type="NCBI Taxonomy" id="388280"/>
    <lineage>
        <taxon>Bacteria</taxon>
        <taxon>Pseudomonadati</taxon>
        <taxon>Bacteroidota</taxon>
        <taxon>Cytophagia</taxon>
        <taxon>Cytophagales</taxon>
        <taxon>Cyclobacteriaceae</taxon>
        <taxon>Cyclobacterium</taxon>
    </lineage>
</organism>
<keyword evidence="2" id="KW-1185">Reference proteome</keyword>
<reference evidence="1 2" key="1">
    <citation type="submission" date="2016-11" db="EMBL/GenBank/DDBJ databases">
        <authorList>
            <person name="Jaros S."/>
            <person name="Januszkiewicz K."/>
            <person name="Wedrychowicz H."/>
        </authorList>
    </citation>
    <scope>NUCLEOTIDE SEQUENCE [LARGE SCALE GENOMIC DNA]</scope>
    <source>
        <strain evidence="1 2">CGMCC 1.6102</strain>
    </source>
</reference>
<sequence>MKNTLINRLATLKVAKALDDLCEEVVFVGGAMVSLYIDDPYAEDIRPTKDIDVTFQITTAWELERIRILLNQKGFKEAADSPVTCRFKYDDLPVDVMSTQGIGWAPGNQWFSKGFDQAIPVLIDETKIKVLPLPYFLATKFDAFFHRGIKDVYASKDLEDIVYLFNHTSEIVDQIVIATDDAGLYVRESVQRLMNDPIAMGAIPGHLFFENADEQYQEIKQKFNKLAREL</sequence>